<dbReference type="Pfam" id="PF00643">
    <property type="entry name" value="zf-B_box"/>
    <property type="match status" value="1"/>
</dbReference>
<comment type="caution">
    <text evidence="10">The sequence shown here is derived from an EMBL/GenBank/DDBJ whole genome shotgun (WGS) entry which is preliminary data.</text>
</comment>
<gene>
    <name evidence="10" type="ORF">GDO86_018838</name>
</gene>
<dbReference type="PANTHER" id="PTHR24103">
    <property type="entry name" value="E3 UBIQUITIN-PROTEIN LIGASE TRIM"/>
    <property type="match status" value="1"/>
</dbReference>
<feature type="compositionally biased region" description="Basic and acidic residues" evidence="7">
    <location>
        <begin position="132"/>
        <end position="154"/>
    </location>
</feature>
<dbReference type="SUPFAM" id="SSF57845">
    <property type="entry name" value="B-box zinc-binding domain"/>
    <property type="match status" value="1"/>
</dbReference>
<dbReference type="Gene3D" id="2.30.30.140">
    <property type="match status" value="1"/>
</dbReference>
<dbReference type="InterPro" id="IPR025995">
    <property type="entry name" value="Tudor-knot"/>
</dbReference>
<evidence type="ECO:0000313" key="10">
    <source>
        <dbReference type="EMBL" id="KAG8432089.1"/>
    </source>
</evidence>
<dbReference type="SMART" id="SM00184">
    <property type="entry name" value="RING"/>
    <property type="match status" value="1"/>
</dbReference>
<proteinExistence type="predicted"/>
<feature type="compositionally biased region" description="Acidic residues" evidence="7">
    <location>
        <begin position="27"/>
        <end position="53"/>
    </location>
</feature>
<evidence type="ECO:0000256" key="1">
    <source>
        <dbReference type="ARBA" id="ARBA00004123"/>
    </source>
</evidence>
<evidence type="ECO:0000256" key="4">
    <source>
        <dbReference type="ARBA" id="ARBA00022833"/>
    </source>
</evidence>
<dbReference type="InterPro" id="IPR003649">
    <property type="entry name" value="Bbox_C"/>
</dbReference>
<dbReference type="CDD" id="cd18984">
    <property type="entry name" value="CBD_MOF_like"/>
    <property type="match status" value="1"/>
</dbReference>
<accession>A0A8T2IHB5</accession>
<dbReference type="Gene3D" id="3.40.50.1110">
    <property type="entry name" value="SGNH hydrolase"/>
    <property type="match status" value="1"/>
</dbReference>
<name>A0A8T2IHB5_9PIPI</name>
<dbReference type="EMBL" id="JAACNH010000011">
    <property type="protein sequence ID" value="KAG8432089.1"/>
    <property type="molecule type" value="Genomic_DNA"/>
</dbReference>
<dbReference type="SUPFAM" id="SSF57850">
    <property type="entry name" value="RING/U-box"/>
    <property type="match status" value="1"/>
</dbReference>
<keyword evidence="11" id="KW-1185">Reference proteome</keyword>
<evidence type="ECO:0000259" key="9">
    <source>
        <dbReference type="PROSITE" id="PS50119"/>
    </source>
</evidence>
<dbReference type="GO" id="GO:0008270">
    <property type="term" value="F:zinc ion binding"/>
    <property type="evidence" value="ECO:0007669"/>
    <property type="project" value="UniProtKB-KW"/>
</dbReference>
<dbReference type="PROSITE" id="PS00518">
    <property type="entry name" value="ZF_RING_1"/>
    <property type="match status" value="1"/>
</dbReference>
<keyword evidence="6" id="KW-0175">Coiled coil</keyword>
<dbReference type="Pfam" id="PF11717">
    <property type="entry name" value="Tudor-knot"/>
    <property type="match status" value="1"/>
</dbReference>
<feature type="coiled-coil region" evidence="6">
    <location>
        <begin position="316"/>
        <end position="394"/>
    </location>
</feature>
<dbReference type="InterPro" id="IPR000315">
    <property type="entry name" value="Znf_B-box"/>
</dbReference>
<organism evidence="10 11">
    <name type="scientific">Hymenochirus boettgeri</name>
    <name type="common">Congo dwarf clawed frog</name>
    <dbReference type="NCBI Taxonomy" id="247094"/>
    <lineage>
        <taxon>Eukaryota</taxon>
        <taxon>Metazoa</taxon>
        <taxon>Chordata</taxon>
        <taxon>Craniata</taxon>
        <taxon>Vertebrata</taxon>
        <taxon>Euteleostomi</taxon>
        <taxon>Amphibia</taxon>
        <taxon>Batrachia</taxon>
        <taxon>Anura</taxon>
        <taxon>Pipoidea</taxon>
        <taxon>Pipidae</taxon>
        <taxon>Pipinae</taxon>
        <taxon>Hymenochirus</taxon>
    </lineage>
</organism>
<dbReference type="OrthoDB" id="9049620at2759"/>
<dbReference type="SUPFAM" id="SSF54160">
    <property type="entry name" value="Chromo domain-like"/>
    <property type="match status" value="1"/>
</dbReference>
<dbReference type="InterPro" id="IPR013083">
    <property type="entry name" value="Znf_RING/FYVE/PHD"/>
</dbReference>
<evidence type="ECO:0000313" key="11">
    <source>
        <dbReference type="Proteomes" id="UP000812440"/>
    </source>
</evidence>
<dbReference type="SMART" id="SM00502">
    <property type="entry name" value="BBC"/>
    <property type="match status" value="1"/>
</dbReference>
<dbReference type="InterPro" id="IPR036514">
    <property type="entry name" value="SGNH_hydro_sf"/>
</dbReference>
<dbReference type="SMART" id="SM00336">
    <property type="entry name" value="BBOX"/>
    <property type="match status" value="1"/>
</dbReference>
<evidence type="ECO:0000256" key="3">
    <source>
        <dbReference type="ARBA" id="ARBA00022771"/>
    </source>
</evidence>
<dbReference type="CDD" id="cd16594">
    <property type="entry name" value="RING-HC_TRIM7-like_C-IV"/>
    <property type="match status" value="1"/>
</dbReference>
<dbReference type="InterPro" id="IPR016197">
    <property type="entry name" value="Chromo-like_dom_sf"/>
</dbReference>
<feature type="domain" description="RING-type" evidence="8">
    <location>
        <begin position="171"/>
        <end position="211"/>
    </location>
</feature>
<evidence type="ECO:0000256" key="2">
    <source>
        <dbReference type="ARBA" id="ARBA00022723"/>
    </source>
</evidence>
<feature type="domain" description="B box-type" evidence="9">
    <location>
        <begin position="246"/>
        <end position="287"/>
    </location>
</feature>
<dbReference type="PROSITE" id="PS50089">
    <property type="entry name" value="ZF_RING_2"/>
    <property type="match status" value="1"/>
</dbReference>
<dbReference type="InterPro" id="IPR017907">
    <property type="entry name" value="Znf_RING_CS"/>
</dbReference>
<evidence type="ECO:0000256" key="5">
    <source>
        <dbReference type="PROSITE-ProRule" id="PRU00024"/>
    </source>
</evidence>
<feature type="region of interest" description="Disordered" evidence="7">
    <location>
        <begin position="1"/>
        <end position="65"/>
    </location>
</feature>
<dbReference type="CDD" id="cd19800">
    <property type="entry name" value="Bbox2_xNF7-like"/>
    <property type="match status" value="1"/>
</dbReference>
<dbReference type="InterPro" id="IPR050143">
    <property type="entry name" value="TRIM/RBCC"/>
</dbReference>
<dbReference type="InterPro" id="IPR000953">
    <property type="entry name" value="Chromo/chromo_shadow_dom"/>
</dbReference>
<comment type="subcellular location">
    <subcellularLocation>
        <location evidence="1">Nucleus</location>
    </subcellularLocation>
</comment>
<dbReference type="Pfam" id="PF15227">
    <property type="entry name" value="zf-C3HC4_4"/>
    <property type="match status" value="1"/>
</dbReference>
<dbReference type="Proteomes" id="UP000812440">
    <property type="component" value="Unassembled WGS sequence"/>
</dbReference>
<dbReference type="Gene3D" id="3.30.160.60">
    <property type="entry name" value="Classic Zinc Finger"/>
    <property type="match status" value="1"/>
</dbReference>
<protein>
    <submittedName>
        <fullName evidence="10">Uncharacterized protein</fullName>
    </submittedName>
</protein>
<keyword evidence="4" id="KW-0862">Zinc</keyword>
<evidence type="ECO:0000259" key="8">
    <source>
        <dbReference type="PROSITE" id="PS50089"/>
    </source>
</evidence>
<dbReference type="Gene3D" id="3.30.40.10">
    <property type="entry name" value="Zinc/RING finger domain, C3HC4 (zinc finger)"/>
    <property type="match status" value="1"/>
</dbReference>
<dbReference type="SMART" id="SM00298">
    <property type="entry name" value="CHROMO"/>
    <property type="match status" value="1"/>
</dbReference>
<evidence type="ECO:0000256" key="7">
    <source>
        <dbReference type="SAM" id="MobiDB-lite"/>
    </source>
</evidence>
<dbReference type="AlphaFoldDB" id="A0A8T2IHB5"/>
<feature type="region of interest" description="Disordered" evidence="7">
    <location>
        <begin position="113"/>
        <end position="155"/>
    </location>
</feature>
<dbReference type="SUPFAM" id="SSF52266">
    <property type="entry name" value="SGNH hydrolase"/>
    <property type="match status" value="1"/>
</dbReference>
<sequence>MASVVLTAGNTEQEKNEVSENNMEESGAVEDEEGAAEDDGGAEDEAMEEEETVVDVGSTYPCKRADGSLHDAEVVKTRYNKQAGREEYYVHYVGLNRRQNEWVEKSRLILSKPPKEEDTNGTEQEVEAVEEVDNKTPQKRKLEEPEPESKKAKVEVSSVRATDDFAEELTCPLCVELFKDPVMIECGHNFCRSCIDKAWEGQSSSTCPECKEALTDRRYTTNRALANLVKKAGGSAPPTPVEKKPRSMEKCPEHDERLKLYCKDDGTLGCVICRDSLKHAKHNFLPILDAVVVYREELSAIVAPMEASLKVTEQFSREQNEKIEQHKSNMADFKEHVVGEFEKIFEFLKERKDKLLDQLNTEGESLLNEMENNLVKMQENEEDITKTINVAKERMEETDSISFLMDIKSFIERCQQQQREVVSTGNTLLSKELCHGTFKGPIQYMMWKEMKSLIVPRSPVTVWIVGNSFVKMAKERVDLQSYGPNLGLEGVEITWNGIKGLRWRAFMRTCVDMKRISRVPKILILHLGGTDMLLGKQYDLIQSMRRDMAHLRSMLPSSALIFSEVIPRPFWYSGQFSKPMERCRRKLNNTVAKFSNHINLMTYRHIRLHKAAKELYCPDKSHLSDEGLDIFIDGLRDAVQRGLAKLKAEKQM</sequence>
<dbReference type="PROSITE" id="PS50119">
    <property type="entry name" value="ZF_BBOX"/>
    <property type="match status" value="1"/>
</dbReference>
<keyword evidence="2" id="KW-0479">Metal-binding</keyword>
<dbReference type="GO" id="GO:0005634">
    <property type="term" value="C:nucleus"/>
    <property type="evidence" value="ECO:0007669"/>
    <property type="project" value="UniProtKB-SubCell"/>
</dbReference>
<evidence type="ECO:0000256" key="6">
    <source>
        <dbReference type="SAM" id="Coils"/>
    </source>
</evidence>
<keyword evidence="3 5" id="KW-0863">Zinc-finger</keyword>
<dbReference type="InterPro" id="IPR001841">
    <property type="entry name" value="Znf_RING"/>
</dbReference>
<reference evidence="10" key="1">
    <citation type="thesis" date="2020" institute="ProQuest LLC" country="789 East Eisenhower Parkway, Ann Arbor, MI, USA">
        <title>Comparative Genomics and Chromosome Evolution.</title>
        <authorList>
            <person name="Mudd A.B."/>
        </authorList>
    </citation>
    <scope>NUCLEOTIDE SEQUENCE</scope>
    <source>
        <strain evidence="10">Female2</strain>
        <tissue evidence="10">Blood</tissue>
    </source>
</reference>